<comment type="caution">
    <text evidence="2">The sequence shown here is derived from an EMBL/GenBank/DDBJ whole genome shotgun (WGS) entry which is preliminary data.</text>
</comment>
<sequence>MLQVEGKRLPDAPLRLGATPPLTLDLHGDWTLTGRQDLQSIPLAQVGKTPPTHLRGREGMGPYSNQASARSPVIGPSVSAVL</sequence>
<keyword evidence="3" id="KW-1185">Reference proteome</keyword>
<protein>
    <submittedName>
        <fullName evidence="2">Uncharacterized protein</fullName>
    </submittedName>
</protein>
<dbReference type="AlphaFoldDB" id="A0A4Z2FWH5"/>
<accession>A0A4Z2FWH5</accession>
<name>A0A4Z2FWH5_9TELE</name>
<organism evidence="2 3">
    <name type="scientific">Liparis tanakae</name>
    <name type="common">Tanaka's snailfish</name>
    <dbReference type="NCBI Taxonomy" id="230148"/>
    <lineage>
        <taxon>Eukaryota</taxon>
        <taxon>Metazoa</taxon>
        <taxon>Chordata</taxon>
        <taxon>Craniata</taxon>
        <taxon>Vertebrata</taxon>
        <taxon>Euteleostomi</taxon>
        <taxon>Actinopterygii</taxon>
        <taxon>Neopterygii</taxon>
        <taxon>Teleostei</taxon>
        <taxon>Neoteleostei</taxon>
        <taxon>Acanthomorphata</taxon>
        <taxon>Eupercaria</taxon>
        <taxon>Perciformes</taxon>
        <taxon>Cottioidei</taxon>
        <taxon>Cottales</taxon>
        <taxon>Liparidae</taxon>
        <taxon>Liparis</taxon>
    </lineage>
</organism>
<feature type="region of interest" description="Disordered" evidence="1">
    <location>
        <begin position="42"/>
        <end position="82"/>
    </location>
</feature>
<gene>
    <name evidence="2" type="ORF">EYF80_044682</name>
</gene>
<evidence type="ECO:0000313" key="3">
    <source>
        <dbReference type="Proteomes" id="UP000314294"/>
    </source>
</evidence>
<dbReference type="EMBL" id="SRLO01000865">
    <property type="protein sequence ID" value="TNN45143.1"/>
    <property type="molecule type" value="Genomic_DNA"/>
</dbReference>
<evidence type="ECO:0000313" key="2">
    <source>
        <dbReference type="EMBL" id="TNN45143.1"/>
    </source>
</evidence>
<dbReference type="Proteomes" id="UP000314294">
    <property type="component" value="Unassembled WGS sequence"/>
</dbReference>
<evidence type="ECO:0000256" key="1">
    <source>
        <dbReference type="SAM" id="MobiDB-lite"/>
    </source>
</evidence>
<proteinExistence type="predicted"/>
<reference evidence="2 3" key="1">
    <citation type="submission" date="2019-03" db="EMBL/GenBank/DDBJ databases">
        <title>First draft genome of Liparis tanakae, snailfish: a comprehensive survey of snailfish specific genes.</title>
        <authorList>
            <person name="Kim W."/>
            <person name="Song I."/>
            <person name="Jeong J.-H."/>
            <person name="Kim D."/>
            <person name="Kim S."/>
            <person name="Ryu S."/>
            <person name="Song J.Y."/>
            <person name="Lee S.K."/>
        </authorList>
    </citation>
    <scope>NUCLEOTIDE SEQUENCE [LARGE SCALE GENOMIC DNA]</scope>
    <source>
        <tissue evidence="2">Muscle</tissue>
    </source>
</reference>